<organism evidence="2">
    <name type="scientific">Paramoeba aestuarina</name>
    <dbReference type="NCBI Taxonomy" id="180227"/>
    <lineage>
        <taxon>Eukaryota</taxon>
        <taxon>Amoebozoa</taxon>
        <taxon>Discosea</taxon>
        <taxon>Flabellinia</taxon>
        <taxon>Dactylopodida</taxon>
        <taxon>Paramoebidae</taxon>
        <taxon>Paramoeba</taxon>
    </lineage>
</organism>
<evidence type="ECO:0000313" key="2">
    <source>
        <dbReference type="EMBL" id="CAE2292627.1"/>
    </source>
</evidence>
<accession>A0A7S4KEN0</accession>
<feature type="region of interest" description="Disordered" evidence="1">
    <location>
        <begin position="96"/>
        <end position="164"/>
    </location>
</feature>
<protein>
    <submittedName>
        <fullName evidence="2">Uncharacterized protein</fullName>
    </submittedName>
</protein>
<gene>
    <name evidence="2" type="ORF">NAES01612_LOCUS5853</name>
</gene>
<name>A0A7S4KEN0_9EUKA</name>
<feature type="compositionally biased region" description="Basic and acidic residues" evidence="1">
    <location>
        <begin position="96"/>
        <end position="132"/>
    </location>
</feature>
<reference evidence="2" key="1">
    <citation type="submission" date="2021-01" db="EMBL/GenBank/DDBJ databases">
        <authorList>
            <person name="Corre E."/>
            <person name="Pelletier E."/>
            <person name="Niang G."/>
            <person name="Scheremetjew M."/>
            <person name="Finn R."/>
            <person name="Kale V."/>
            <person name="Holt S."/>
            <person name="Cochrane G."/>
            <person name="Meng A."/>
            <person name="Brown T."/>
            <person name="Cohen L."/>
        </authorList>
    </citation>
    <scope>NUCLEOTIDE SEQUENCE</scope>
    <source>
        <strain evidence="2">SoJaBio B1-5/56/2</strain>
    </source>
</reference>
<sequence length="197" mass="23649">MASETAPQEEKNQWKLLPDFERYKARRDPDRKCLWEFRHRWDKVDPIEAIIQEHERKTGKKRASVFDGEEMDEELLQALWDYHEKEVAYNVEVREAEKTAEQEKKAQEEKEKREKLEKEKKALEKATEEAQKAESSGQEVRLRTSQMRVQWKSGNLTPKEREERTEAYKVKAALKQEEEDQEFFEMVARAAKVKKYE</sequence>
<evidence type="ECO:0000256" key="1">
    <source>
        <dbReference type="SAM" id="MobiDB-lite"/>
    </source>
</evidence>
<feature type="compositionally biased region" description="Polar residues" evidence="1">
    <location>
        <begin position="135"/>
        <end position="156"/>
    </location>
</feature>
<proteinExistence type="predicted"/>
<dbReference type="EMBL" id="HBKR01008830">
    <property type="protein sequence ID" value="CAE2292627.1"/>
    <property type="molecule type" value="Transcribed_RNA"/>
</dbReference>
<dbReference type="AlphaFoldDB" id="A0A7S4KEN0"/>